<dbReference type="InterPro" id="IPR018247">
    <property type="entry name" value="EF_Hand_1_Ca_BS"/>
</dbReference>
<dbReference type="InterPro" id="IPR015359">
    <property type="entry name" value="PLC_EF-hand-like"/>
</dbReference>
<dbReference type="GO" id="GO:0005886">
    <property type="term" value="C:plasma membrane"/>
    <property type="evidence" value="ECO:0007669"/>
    <property type="project" value="TreeGrafter"/>
</dbReference>
<evidence type="ECO:0000256" key="2">
    <source>
        <dbReference type="ARBA" id="ARBA00004496"/>
    </source>
</evidence>
<dbReference type="FunFam" id="3.20.20.190:FF:000039">
    <property type="entry name" value="Phosphoinositide phospholipase C"/>
    <property type="match status" value="1"/>
</dbReference>
<dbReference type="Pfam" id="PF09279">
    <property type="entry name" value="EF-hand_like"/>
    <property type="match status" value="1"/>
</dbReference>
<comment type="caution">
    <text evidence="12">The sequence shown here is derived from an EMBL/GenBank/DDBJ whole genome shotgun (WGS) entry which is preliminary data.</text>
</comment>
<dbReference type="InterPro" id="IPR000909">
    <property type="entry name" value="PLipase_C_PInositol-sp_X_dom"/>
</dbReference>
<protein>
    <recommendedName>
        <fullName evidence="3">Phosphoinositide phospholipase C</fullName>
        <ecNumber evidence="3">3.1.4.11</ecNumber>
    </recommendedName>
</protein>
<dbReference type="InterPro" id="IPR011992">
    <property type="entry name" value="EF-hand-dom_pair"/>
</dbReference>
<dbReference type="PANTHER" id="PTHR10336">
    <property type="entry name" value="PHOSPHOINOSITIDE-SPECIFIC PHOSPHOLIPASE C FAMILY PROTEIN"/>
    <property type="match status" value="1"/>
</dbReference>
<evidence type="ECO:0000256" key="7">
    <source>
        <dbReference type="ARBA" id="ARBA00022963"/>
    </source>
</evidence>
<dbReference type="PROSITE" id="PS50008">
    <property type="entry name" value="PIPLC_Y_DOMAIN"/>
    <property type="match status" value="1"/>
</dbReference>
<comment type="subcellular location">
    <subcellularLocation>
        <location evidence="2">Cytoplasm</location>
    </subcellularLocation>
</comment>
<accession>A0A6S7GBN5</accession>
<dbReference type="PANTHER" id="PTHR10336:SF209">
    <property type="entry name" value="PHOSPHOINOSITIDE PHOSPHOLIPASE C"/>
    <property type="match status" value="1"/>
</dbReference>
<keyword evidence="9" id="KW-0807">Transducer</keyword>
<dbReference type="PROSITE" id="PS50007">
    <property type="entry name" value="PIPLC_X_DOMAIN"/>
    <property type="match status" value="1"/>
</dbReference>
<evidence type="ECO:0000256" key="8">
    <source>
        <dbReference type="ARBA" id="ARBA00023098"/>
    </source>
</evidence>
<dbReference type="OrthoDB" id="269822at2759"/>
<dbReference type="InterPro" id="IPR002048">
    <property type="entry name" value="EF_hand_dom"/>
</dbReference>
<dbReference type="Pfam" id="PF00388">
    <property type="entry name" value="PI-PLC-X"/>
    <property type="match status" value="1"/>
</dbReference>
<dbReference type="GO" id="GO:0004435">
    <property type="term" value="F:phosphatidylinositol-4,5-bisphosphate phospholipase C activity"/>
    <property type="evidence" value="ECO:0007669"/>
    <property type="project" value="UniProtKB-EC"/>
</dbReference>
<evidence type="ECO:0000256" key="10">
    <source>
        <dbReference type="ARBA" id="ARBA00023674"/>
    </source>
</evidence>
<evidence type="ECO:0000256" key="11">
    <source>
        <dbReference type="SAM" id="MobiDB-lite"/>
    </source>
</evidence>
<dbReference type="AlphaFoldDB" id="A0A6S7GBN5"/>
<dbReference type="InterPro" id="IPR001711">
    <property type="entry name" value="PLipase_C_Pinositol-sp_Y"/>
</dbReference>
<evidence type="ECO:0000256" key="4">
    <source>
        <dbReference type="ARBA" id="ARBA00022490"/>
    </source>
</evidence>
<name>A0A6S7GBN5_PARCT</name>
<dbReference type="PRINTS" id="PR00390">
    <property type="entry name" value="PHPHLIPASEC"/>
</dbReference>
<comment type="catalytic activity">
    <reaction evidence="10">
        <text>a 1,2-diacyl-sn-glycero-3-phospho-(1D-myo-inositol-4,5-bisphosphate) + H2O = 1D-myo-inositol 1,4,5-trisphosphate + a 1,2-diacyl-sn-glycerol + H(+)</text>
        <dbReference type="Rhea" id="RHEA:33179"/>
        <dbReference type="ChEBI" id="CHEBI:15377"/>
        <dbReference type="ChEBI" id="CHEBI:15378"/>
        <dbReference type="ChEBI" id="CHEBI:17815"/>
        <dbReference type="ChEBI" id="CHEBI:58456"/>
        <dbReference type="ChEBI" id="CHEBI:203600"/>
        <dbReference type="EC" id="3.1.4.11"/>
    </reaction>
    <physiologicalReaction direction="left-to-right" evidence="10">
        <dbReference type="Rhea" id="RHEA:33180"/>
    </physiologicalReaction>
</comment>
<dbReference type="PROSITE" id="PS00018">
    <property type="entry name" value="EF_HAND_1"/>
    <property type="match status" value="1"/>
</dbReference>
<dbReference type="EC" id="3.1.4.11" evidence="3"/>
<evidence type="ECO:0000256" key="6">
    <source>
        <dbReference type="ARBA" id="ARBA00022837"/>
    </source>
</evidence>
<dbReference type="FunFam" id="1.10.238.10:FF:000005">
    <property type="entry name" value="Phosphoinositide phospholipase C"/>
    <property type="match status" value="1"/>
</dbReference>
<dbReference type="GO" id="GO:0035556">
    <property type="term" value="P:intracellular signal transduction"/>
    <property type="evidence" value="ECO:0007669"/>
    <property type="project" value="InterPro"/>
</dbReference>
<dbReference type="SMART" id="SM00148">
    <property type="entry name" value="PLCXc"/>
    <property type="match status" value="1"/>
</dbReference>
<evidence type="ECO:0000256" key="3">
    <source>
        <dbReference type="ARBA" id="ARBA00012368"/>
    </source>
</evidence>
<comment type="cofactor">
    <cofactor evidence="1">
        <name>Ca(2+)</name>
        <dbReference type="ChEBI" id="CHEBI:29108"/>
    </cofactor>
</comment>
<dbReference type="Gene3D" id="1.10.238.10">
    <property type="entry name" value="EF-hand"/>
    <property type="match status" value="2"/>
</dbReference>
<reference evidence="12" key="1">
    <citation type="submission" date="2020-04" db="EMBL/GenBank/DDBJ databases">
        <authorList>
            <person name="Alioto T."/>
            <person name="Alioto T."/>
            <person name="Gomez Garrido J."/>
        </authorList>
    </citation>
    <scope>NUCLEOTIDE SEQUENCE</scope>
    <source>
        <strain evidence="12">A484AB</strain>
    </source>
</reference>
<dbReference type="InterPro" id="IPR001192">
    <property type="entry name" value="PI-PLC_fam"/>
</dbReference>
<sequence length="515" mass="58552">MEKRIAQCWVRGLSLLAANKASTDRSLSPKRKWLFDRFDYYDRNKSGLMEFSELIKIVASFNIPMTKDNLMKKFQEFNTNEEAADKKPGLDKTEFAAFFESLSKRRDIEETVMAQYSSNGNYLTCQELLSFLRNSQGITEATEEDCKRIVLSYELVSELKSENCFGVDGFAGYLLSKEGNVYNENHDIYYQDLTQPLSHYFISSSHNTYLEGDQLRGKASVQAYINAFKNGCRCVELDCWDGDDGEPVVFHGHTLVNKILFKDIVQAIQESAFTASPYPVILSLENHCSVPQQTKMASYLKDILGDKLFCNCVDSSLQDLPSPEFFKNKILVKGKKLKESAGSGGEEDGFISEEEEEDEAVRLDEQGNVVENQSRESEQGDKKSNGKKKGMKLAPELSKLVNYCKAVHFYDFGKSKQEGKCFEMSSFGESKTKKFIKEKRSEFIDYNKKQLSRIYPAGSRVDSSNYNPLMAWSAGCQIVALNFQTRSAMMDLYLGKFRQNGNSGYILKPEYMRLG</sequence>
<dbReference type="EMBL" id="CACRXK020000539">
    <property type="protein sequence ID" value="CAB3982770.1"/>
    <property type="molecule type" value="Genomic_DNA"/>
</dbReference>
<keyword evidence="8" id="KW-0443">Lipid metabolism</keyword>
<dbReference type="SUPFAM" id="SSF47473">
    <property type="entry name" value="EF-hand"/>
    <property type="match status" value="1"/>
</dbReference>
<keyword evidence="5" id="KW-0378">Hydrolase</keyword>
<keyword evidence="13" id="KW-1185">Reference proteome</keyword>
<evidence type="ECO:0000256" key="1">
    <source>
        <dbReference type="ARBA" id="ARBA00001913"/>
    </source>
</evidence>
<keyword evidence="4" id="KW-0963">Cytoplasm</keyword>
<dbReference type="Gene3D" id="3.20.20.190">
    <property type="entry name" value="Phosphatidylinositol (PI) phosphodiesterase"/>
    <property type="match status" value="1"/>
</dbReference>
<dbReference type="SUPFAM" id="SSF51695">
    <property type="entry name" value="PLC-like phosphodiesterases"/>
    <property type="match status" value="1"/>
</dbReference>
<evidence type="ECO:0000256" key="5">
    <source>
        <dbReference type="ARBA" id="ARBA00022801"/>
    </source>
</evidence>
<feature type="region of interest" description="Disordered" evidence="11">
    <location>
        <begin position="339"/>
        <end position="390"/>
    </location>
</feature>
<dbReference type="GO" id="GO:0016042">
    <property type="term" value="P:lipid catabolic process"/>
    <property type="evidence" value="ECO:0007669"/>
    <property type="project" value="UniProtKB-KW"/>
</dbReference>
<keyword evidence="7" id="KW-0442">Lipid degradation</keyword>
<keyword evidence="6" id="KW-0106">Calcium</keyword>
<dbReference type="InterPro" id="IPR017946">
    <property type="entry name" value="PLC-like_Pdiesterase_TIM-brl"/>
</dbReference>
<dbReference type="GO" id="GO:0005737">
    <property type="term" value="C:cytoplasm"/>
    <property type="evidence" value="ECO:0007669"/>
    <property type="project" value="UniProtKB-SubCell"/>
</dbReference>
<feature type="compositionally biased region" description="Acidic residues" evidence="11">
    <location>
        <begin position="345"/>
        <end position="359"/>
    </location>
</feature>
<evidence type="ECO:0000313" key="13">
    <source>
        <dbReference type="Proteomes" id="UP001152795"/>
    </source>
</evidence>
<dbReference type="GO" id="GO:0005509">
    <property type="term" value="F:calcium ion binding"/>
    <property type="evidence" value="ECO:0007669"/>
    <property type="project" value="InterPro"/>
</dbReference>
<proteinExistence type="predicted"/>
<dbReference type="PROSITE" id="PS50222">
    <property type="entry name" value="EF_HAND_2"/>
    <property type="match status" value="1"/>
</dbReference>
<feature type="compositionally biased region" description="Basic and acidic residues" evidence="11">
    <location>
        <begin position="373"/>
        <end position="384"/>
    </location>
</feature>
<organism evidence="12 13">
    <name type="scientific">Paramuricea clavata</name>
    <name type="common">Red gorgonian</name>
    <name type="synonym">Violescent sea-whip</name>
    <dbReference type="NCBI Taxonomy" id="317549"/>
    <lineage>
        <taxon>Eukaryota</taxon>
        <taxon>Metazoa</taxon>
        <taxon>Cnidaria</taxon>
        <taxon>Anthozoa</taxon>
        <taxon>Octocorallia</taxon>
        <taxon>Malacalcyonacea</taxon>
        <taxon>Plexauridae</taxon>
        <taxon>Paramuricea</taxon>
    </lineage>
</organism>
<evidence type="ECO:0000313" key="12">
    <source>
        <dbReference type="EMBL" id="CAB3982770.1"/>
    </source>
</evidence>
<dbReference type="SMART" id="SM00149">
    <property type="entry name" value="PLCYc"/>
    <property type="match status" value="1"/>
</dbReference>
<dbReference type="Pfam" id="PF00387">
    <property type="entry name" value="PI-PLC-Y"/>
    <property type="match status" value="1"/>
</dbReference>
<gene>
    <name evidence="12" type="ORF">PACLA_8A035017</name>
</gene>
<evidence type="ECO:0000256" key="9">
    <source>
        <dbReference type="ARBA" id="ARBA00023224"/>
    </source>
</evidence>
<dbReference type="Proteomes" id="UP001152795">
    <property type="component" value="Unassembled WGS sequence"/>
</dbReference>